<keyword evidence="7 15" id="KW-0347">Helicase</keyword>
<keyword evidence="12" id="KW-0238">DNA-binding</keyword>
<keyword evidence="3" id="KW-0479">Metal-binding</keyword>
<organism evidence="15 16">
    <name type="scientific">Peptostreptococcus canis</name>
    <dbReference type="NCBI Taxonomy" id="1159213"/>
    <lineage>
        <taxon>Bacteria</taxon>
        <taxon>Bacillati</taxon>
        <taxon>Bacillota</taxon>
        <taxon>Clostridia</taxon>
        <taxon>Peptostreptococcales</taxon>
        <taxon>Peptostreptococcaceae</taxon>
        <taxon>Peptostreptococcus</taxon>
    </lineage>
</organism>
<accession>A0ABR6TLI1</accession>
<keyword evidence="16" id="KW-1185">Reference proteome</keyword>
<evidence type="ECO:0000256" key="6">
    <source>
        <dbReference type="ARBA" id="ARBA00022801"/>
    </source>
</evidence>
<dbReference type="GO" id="GO:0004386">
    <property type="term" value="F:helicase activity"/>
    <property type="evidence" value="ECO:0007669"/>
    <property type="project" value="UniProtKB-KW"/>
</dbReference>
<dbReference type="InterPro" id="IPR011604">
    <property type="entry name" value="PDDEXK-like_dom_sf"/>
</dbReference>
<dbReference type="InterPro" id="IPR038726">
    <property type="entry name" value="PDDEXK_AddAB-type"/>
</dbReference>
<evidence type="ECO:0000256" key="3">
    <source>
        <dbReference type="ARBA" id="ARBA00022723"/>
    </source>
</evidence>
<dbReference type="PROSITE" id="PS51217">
    <property type="entry name" value="UVRD_HELICASE_CTER"/>
    <property type="match status" value="1"/>
</dbReference>
<keyword evidence="8" id="KW-0269">Exonuclease</keyword>
<evidence type="ECO:0000256" key="12">
    <source>
        <dbReference type="ARBA" id="ARBA00023125"/>
    </source>
</evidence>
<feature type="domain" description="UvrD-like helicase C-terminal" evidence="14">
    <location>
        <begin position="273"/>
        <end position="580"/>
    </location>
</feature>
<evidence type="ECO:0000256" key="8">
    <source>
        <dbReference type="ARBA" id="ARBA00022839"/>
    </source>
</evidence>
<keyword evidence="1" id="KW-0004">4Fe-4S</keyword>
<protein>
    <submittedName>
        <fullName evidence="15">Helicase-exonuclease AddAB subunit AddB</fullName>
    </submittedName>
</protein>
<keyword evidence="13" id="KW-0234">DNA repair</keyword>
<evidence type="ECO:0000259" key="14">
    <source>
        <dbReference type="PROSITE" id="PS51217"/>
    </source>
</evidence>
<dbReference type="RefSeq" id="WP_185624113.1">
    <property type="nucleotide sequence ID" value="NZ_JABGBW010000002.1"/>
</dbReference>
<keyword evidence="2" id="KW-0540">Nuclease</keyword>
<gene>
    <name evidence="15" type="primary">addB</name>
    <name evidence="15" type="ORF">HLB29_05385</name>
</gene>
<dbReference type="EMBL" id="JABGBW010000002">
    <property type="protein sequence ID" value="MBC2576113.1"/>
    <property type="molecule type" value="Genomic_DNA"/>
</dbReference>
<reference evidence="15 16" key="1">
    <citation type="submission" date="2020-05" db="EMBL/GenBank/DDBJ databases">
        <title>Draft genome of xy-202 and genomic insight in genome of the genus Peptostreptococcus.</title>
        <authorList>
            <person name="Zhang Z."/>
        </authorList>
    </citation>
    <scope>NUCLEOTIDE SEQUENCE [LARGE SCALE GENOMIC DNA]</scope>
    <source>
        <strain evidence="15 16">DSM 27025</strain>
    </source>
</reference>
<sequence length="1161" mass="134925">MGVGFITGRNGCNKTDKILDLCFEEAKKESTKPIYILVPEKYTYEMEKKLSDRFLVDKDPFFRIRVVSFSTLSKIVFTNVGGIKDRKIGKSARTMLIYKALDLASKDLKTFKSGSDGIGLVNKIMDIIIEFKQNDMSVNDIFEMAENTDDEALKHKLNDLAKIYSKYENLIDKKYIDTEDSLSLFAGKLGDFQDIKGATIFVDEYTGFTPVQYLVIEKLIISAENIYFSLTTDLRNFNSGRGVFSKTNITFLKINEICQKNGVERLKDENMSLCSYFDGDDLIYLEKNINEFNPKPYEKEVENIEIFEFNNTHLEIEYIAGEITRLVRDKGYRYNEITIGMRNLDSYSYLIKGIFENYEIGYFLDEKIAAKNNPIIVLILSILDMKLNNYSYNSMFRYLKSGLTGIDNEDIYRLENYVLANGIRGKRWFDDMWDFPVSHSLDEEDEVFEKEYIENINKIRRLVMKPIENLHKKLAGRNRVSEICRYLYDFTVEIDLPARIDDIINRFENEDNLYKAKEYSQVWNIFISMLDELVEFLGDEKIGIEKFIRLMEAELEGFELGIIPPSRDQVFVTTVDRMKNPNTKVIFLLGVNDGVFPQTISDNSMLTDLEKEKLLSQGVKFDSDSITKAYDEQFLVYKAFSTSKSRLAVSYSVADFEGKAMRPSPLIKKLIKIFPKLKVNVILDEGEEYTFEDLKEKVSSKEKLFEDLLINIKKINSGEIDEKSSEIWREVYRFFKKDREYGEKIRLVGEALKYCNYSGKLDKFIAGELYGNGNFSISKIEKFAACPFSYFLTYGLNAKEREEYKFTPMDSGSYAHKILDEFSKRVILNGISWNDIDDKYIESEVNRISGEILESKISYILNSSEKYKYLTNRVNKRLIDSIGIMSEQVRRSDFNPEGFEVGFGFKGSLPPIKYKLSDGRDINLRGKIDRLDVFDDGINKYLMVIDYKSSTRDINLDRVYHGLDLQLFIYMNAMLRYKMDKNLKPAALLYSRFNPKLVGFDDVEQASNSNSEEHKKKILEENKLNGLIIKDIDLHNHLDNTIGKVSLKSSILPLEIKKDYSSFSKVSTRGLFEDEFDVINEYVIEKSKEICENIYSGNIDIHPYRFSGSTPCEYCEFNAICQFDRYLNGNNYNNIYKKVHRNDYEEIIKLMKEKLGERSGR</sequence>
<keyword evidence="6" id="KW-0378">Hydrolase</keyword>
<dbReference type="Gene3D" id="3.90.320.10">
    <property type="match status" value="1"/>
</dbReference>
<evidence type="ECO:0000313" key="16">
    <source>
        <dbReference type="Proteomes" id="UP000713904"/>
    </source>
</evidence>
<evidence type="ECO:0000313" key="15">
    <source>
        <dbReference type="EMBL" id="MBC2576113.1"/>
    </source>
</evidence>
<evidence type="ECO:0000256" key="5">
    <source>
        <dbReference type="ARBA" id="ARBA00022763"/>
    </source>
</evidence>
<dbReference type="Proteomes" id="UP000713904">
    <property type="component" value="Unassembled WGS sequence"/>
</dbReference>
<dbReference type="InterPro" id="IPR027417">
    <property type="entry name" value="P-loop_NTPase"/>
</dbReference>
<evidence type="ECO:0000256" key="7">
    <source>
        <dbReference type="ARBA" id="ARBA00022806"/>
    </source>
</evidence>
<dbReference type="SUPFAM" id="SSF52540">
    <property type="entry name" value="P-loop containing nucleoside triphosphate hydrolases"/>
    <property type="match status" value="1"/>
</dbReference>
<evidence type="ECO:0000256" key="4">
    <source>
        <dbReference type="ARBA" id="ARBA00022741"/>
    </source>
</evidence>
<keyword evidence="10" id="KW-0408">Iron</keyword>
<evidence type="ECO:0000256" key="2">
    <source>
        <dbReference type="ARBA" id="ARBA00022722"/>
    </source>
</evidence>
<dbReference type="Pfam" id="PF12705">
    <property type="entry name" value="PDDEXK_1"/>
    <property type="match status" value="1"/>
</dbReference>
<evidence type="ECO:0000256" key="9">
    <source>
        <dbReference type="ARBA" id="ARBA00022840"/>
    </source>
</evidence>
<evidence type="ECO:0000256" key="13">
    <source>
        <dbReference type="ARBA" id="ARBA00023204"/>
    </source>
</evidence>
<dbReference type="Gene3D" id="3.40.50.300">
    <property type="entry name" value="P-loop containing nucleotide triphosphate hydrolases"/>
    <property type="match status" value="4"/>
</dbReference>
<dbReference type="Pfam" id="PF21445">
    <property type="entry name" value="ADDB_N"/>
    <property type="match status" value="1"/>
</dbReference>
<evidence type="ECO:0000256" key="10">
    <source>
        <dbReference type="ARBA" id="ARBA00023004"/>
    </source>
</evidence>
<name>A0ABR6TLI1_9FIRM</name>
<keyword evidence="11" id="KW-0411">Iron-sulfur</keyword>
<comment type="caution">
    <text evidence="15">The sequence shown here is derived from an EMBL/GenBank/DDBJ whole genome shotgun (WGS) entry which is preliminary data.</text>
</comment>
<keyword evidence="4" id="KW-0547">Nucleotide-binding</keyword>
<dbReference type="PANTHER" id="PTHR30591">
    <property type="entry name" value="RECBCD ENZYME SUBUNIT RECC"/>
    <property type="match status" value="1"/>
</dbReference>
<keyword evidence="9" id="KW-0067">ATP-binding</keyword>
<evidence type="ECO:0000256" key="1">
    <source>
        <dbReference type="ARBA" id="ARBA00022485"/>
    </source>
</evidence>
<dbReference type="InterPro" id="IPR014140">
    <property type="entry name" value="DNA_helicase_suAddB"/>
</dbReference>
<dbReference type="InterPro" id="IPR014017">
    <property type="entry name" value="DNA_helicase_UvrD-like_C"/>
</dbReference>
<evidence type="ECO:0000256" key="11">
    <source>
        <dbReference type="ARBA" id="ARBA00023014"/>
    </source>
</evidence>
<dbReference type="InterPro" id="IPR049035">
    <property type="entry name" value="ADDB_N"/>
</dbReference>
<proteinExistence type="predicted"/>
<keyword evidence="5" id="KW-0227">DNA damage</keyword>
<dbReference type="NCBIfam" id="TIGR02773">
    <property type="entry name" value="addB_Gpos"/>
    <property type="match status" value="1"/>
</dbReference>
<dbReference type="PANTHER" id="PTHR30591:SF1">
    <property type="entry name" value="RECBCD ENZYME SUBUNIT RECC"/>
    <property type="match status" value="1"/>
</dbReference>